<feature type="compositionally biased region" description="Polar residues" evidence="15">
    <location>
        <begin position="1231"/>
        <end position="1240"/>
    </location>
</feature>
<dbReference type="VEuPathDB" id="TriTrypDB:TcCLB.510949.10"/>
<dbReference type="FunFam" id="3.30.200.20:FF:000097">
    <property type="entry name" value="Probable serine/threonine-protein kinase nek1"/>
    <property type="match status" value="1"/>
</dbReference>
<keyword evidence="4" id="KW-0723">Serine/threonine-protein kinase</keyword>
<dbReference type="VEuPathDB" id="TriTrypDB:TcG_04220"/>
<dbReference type="PROSITE" id="PS50011">
    <property type="entry name" value="PROTEIN_KINASE_DOM"/>
    <property type="match status" value="1"/>
</dbReference>
<organism evidence="17 18">
    <name type="scientific">Trypanosoma cruzi</name>
    <dbReference type="NCBI Taxonomy" id="5693"/>
    <lineage>
        <taxon>Eukaryota</taxon>
        <taxon>Discoba</taxon>
        <taxon>Euglenozoa</taxon>
        <taxon>Kinetoplastea</taxon>
        <taxon>Metakinetoplastina</taxon>
        <taxon>Trypanosomatida</taxon>
        <taxon>Trypanosomatidae</taxon>
        <taxon>Trypanosoma</taxon>
        <taxon>Schizotrypanum</taxon>
    </lineage>
</organism>
<feature type="compositionally biased region" description="Low complexity" evidence="15">
    <location>
        <begin position="559"/>
        <end position="571"/>
    </location>
</feature>
<feature type="compositionally biased region" description="Low complexity" evidence="15">
    <location>
        <begin position="1270"/>
        <end position="1283"/>
    </location>
</feature>
<dbReference type="Proteomes" id="UP000246078">
    <property type="component" value="Unassembled WGS sequence"/>
</dbReference>
<evidence type="ECO:0000313" key="18">
    <source>
        <dbReference type="Proteomes" id="UP000246078"/>
    </source>
</evidence>
<reference evidence="17 18" key="1">
    <citation type="journal article" date="2018" name="Microb. Genom.">
        <title>Expanding an expanded genome: long-read sequencing of Trypanosoma cruzi.</title>
        <authorList>
            <person name="Berna L."/>
            <person name="Rodriguez M."/>
            <person name="Chiribao M.L."/>
            <person name="Parodi-Talice A."/>
            <person name="Pita S."/>
            <person name="Rijo G."/>
            <person name="Alvarez-Valin F."/>
            <person name="Robello C."/>
        </authorList>
    </citation>
    <scope>NUCLEOTIDE SEQUENCE [LARGE SCALE GENOMIC DNA]</scope>
    <source>
        <strain evidence="17 18">TCC</strain>
    </source>
</reference>
<dbReference type="EMBL" id="PRFC01000002">
    <property type="protein sequence ID" value="PWV21554.1"/>
    <property type="molecule type" value="Genomic_DNA"/>
</dbReference>
<feature type="region of interest" description="Disordered" evidence="15">
    <location>
        <begin position="666"/>
        <end position="735"/>
    </location>
</feature>
<feature type="compositionally biased region" description="Basic and acidic residues" evidence="15">
    <location>
        <begin position="1362"/>
        <end position="1375"/>
    </location>
</feature>
<feature type="region of interest" description="Disordered" evidence="15">
    <location>
        <begin position="557"/>
        <end position="576"/>
    </location>
</feature>
<keyword evidence="14" id="KW-0175">Coiled coil</keyword>
<dbReference type="VEuPathDB" id="TriTrypDB:Tc_MARK_4816"/>
<evidence type="ECO:0000256" key="13">
    <source>
        <dbReference type="PROSITE-ProRule" id="PRU10141"/>
    </source>
</evidence>
<feature type="binding site" evidence="13">
    <location>
        <position position="33"/>
    </location>
    <ligand>
        <name>ATP</name>
        <dbReference type="ChEBI" id="CHEBI:30616"/>
    </ligand>
</feature>
<evidence type="ECO:0000256" key="4">
    <source>
        <dbReference type="ARBA" id="ARBA00022527"/>
    </source>
</evidence>
<dbReference type="VEuPathDB" id="TriTrypDB:TcBrA4_0085200"/>
<feature type="region of interest" description="Disordered" evidence="15">
    <location>
        <begin position="1205"/>
        <end position="1287"/>
    </location>
</feature>
<dbReference type="InterPro" id="IPR051131">
    <property type="entry name" value="NEK_Ser/Thr_kinase_NIMA"/>
</dbReference>
<dbReference type="VEuPathDB" id="TriTrypDB:TcCL_NonESM08427"/>
<feature type="compositionally biased region" description="Basic and acidic residues" evidence="15">
    <location>
        <begin position="1595"/>
        <end position="1604"/>
    </location>
</feature>
<dbReference type="FunFam" id="1.10.510.10:FF:000172">
    <property type="entry name" value="serine/threonine-protein kinase Nek1 isoform X1"/>
    <property type="match status" value="1"/>
</dbReference>
<dbReference type="VEuPathDB" id="TriTrypDB:TcCLB.503953.30"/>
<dbReference type="Gene3D" id="1.10.510.10">
    <property type="entry name" value="Transferase(Phosphotransferase) domain 1"/>
    <property type="match status" value="1"/>
</dbReference>
<evidence type="ECO:0000256" key="7">
    <source>
        <dbReference type="ARBA" id="ARBA00022741"/>
    </source>
</evidence>
<feature type="region of interest" description="Disordered" evidence="15">
    <location>
        <begin position="301"/>
        <end position="352"/>
    </location>
</feature>
<dbReference type="InterPro" id="IPR017441">
    <property type="entry name" value="Protein_kinase_ATP_BS"/>
</dbReference>
<dbReference type="SMART" id="SM00220">
    <property type="entry name" value="S_TKc"/>
    <property type="match status" value="1"/>
</dbReference>
<evidence type="ECO:0000256" key="5">
    <source>
        <dbReference type="ARBA" id="ARBA00022679"/>
    </source>
</evidence>
<proteinExistence type="inferred from homology"/>
<protein>
    <recommendedName>
        <fullName evidence="3">non-specific serine/threonine protein kinase</fullName>
        <ecNumber evidence="3">2.7.11.1</ecNumber>
    </recommendedName>
</protein>
<dbReference type="SUPFAM" id="SSF56112">
    <property type="entry name" value="Protein kinase-like (PK-like)"/>
    <property type="match status" value="1"/>
</dbReference>
<keyword evidence="6" id="KW-0479">Metal-binding</keyword>
<feature type="compositionally biased region" description="Polar residues" evidence="15">
    <location>
        <begin position="931"/>
        <end position="952"/>
    </location>
</feature>
<evidence type="ECO:0000256" key="12">
    <source>
        <dbReference type="ARBA" id="ARBA00048679"/>
    </source>
</evidence>
<comment type="catalytic activity">
    <reaction evidence="12">
        <text>L-seryl-[protein] + ATP = O-phospho-L-seryl-[protein] + ADP + H(+)</text>
        <dbReference type="Rhea" id="RHEA:17989"/>
        <dbReference type="Rhea" id="RHEA-COMP:9863"/>
        <dbReference type="Rhea" id="RHEA-COMP:11604"/>
        <dbReference type="ChEBI" id="CHEBI:15378"/>
        <dbReference type="ChEBI" id="CHEBI:29999"/>
        <dbReference type="ChEBI" id="CHEBI:30616"/>
        <dbReference type="ChEBI" id="CHEBI:83421"/>
        <dbReference type="ChEBI" id="CHEBI:456216"/>
        <dbReference type="EC" id="2.7.11.1"/>
    </reaction>
</comment>
<keyword evidence="10" id="KW-0460">Magnesium</keyword>
<evidence type="ECO:0000256" key="9">
    <source>
        <dbReference type="ARBA" id="ARBA00022840"/>
    </source>
</evidence>
<dbReference type="VEuPathDB" id="TriTrypDB:BCY84_18646"/>
<feature type="region of interest" description="Disordered" evidence="15">
    <location>
        <begin position="403"/>
        <end position="432"/>
    </location>
</feature>
<feature type="region of interest" description="Disordered" evidence="15">
    <location>
        <begin position="613"/>
        <end position="649"/>
    </location>
</feature>
<dbReference type="EC" id="2.7.11.1" evidence="3"/>
<dbReference type="GO" id="GO:0004674">
    <property type="term" value="F:protein serine/threonine kinase activity"/>
    <property type="evidence" value="ECO:0007669"/>
    <property type="project" value="UniProtKB-KW"/>
</dbReference>
<evidence type="ECO:0000313" key="17">
    <source>
        <dbReference type="EMBL" id="PWV21554.1"/>
    </source>
</evidence>
<feature type="region of interest" description="Disordered" evidence="15">
    <location>
        <begin position="1356"/>
        <end position="1403"/>
    </location>
</feature>
<dbReference type="VEuPathDB" id="TriTrypDB:TCSYLVIO_006108"/>
<sequence>MEKYTKIRVLGKGSFGSAILIKRRSDNALLVIKEVFLGKMSKKEREEARHECRLLQQLSHPNIVRYVEHFENRNNLYIVMEYCDGGDLHAKVKLGPMKESTILYYYSQVCLAMEYLHSRHILHRDIKAMNVFLMKNGSVKLGDFGISTVLRNTMGMANTVCGTPYYFSPEICRNKPYNNKSDVWALGVLLYELATGKHPFDGNSMQQLMQRIVKGSYAPLPSHFSPDFRKMVDWCLQKDPSRRPSIRQTLSLPIIRHSLEQLEENLMLATQCKVRLKDIIDFEVGGENNNANNNNAAWEQVKQGRDPQRYPSPSSKPLEMSPGKAAALAMAHQQNEHQQAPHRSPQRLSPGAEAAVEALAQRPGGNFALLGPKPGAAPLAVDHNRIENYRRYLLQHYQKEANDNKDVAPAPGGNGNGVGGGVSPAYAPQPVPALPFLRQQPQQQLQPQQRNLAPAAVEHRNQNPNDSPRQKVAGNGAGAEGFKERMQRIDAIMQRYAQNVDPKSRETIQAYMKRKQEEYLQRQKLKQERIQQREEMRRKEIAKVIEHQNIIARGDLLHQQRQQQQQQQQQQKVAHQNPLAVQVPFAAANCSPYSPRKQQQQQHAVFGRDPRFVHRPVKEMESPTPLQRAEPIRNNNNNANRRRHEAAVPDKKKFFAANSIPVVASPRSRQLPSFDPSPREDEARSPQPAAAAAGAAGVKGGDKNVNMNRRLSPPQLVGGGAGLVPPTKGGRVADTGAPRPYPSAARGPLPMFQQARPQGMLRLVSAPVLPSPVAGSHANREDAEENDEINKGKKAAAPTRCPANRLVRRSSVPLHSHIDDPNAPNVKPFSSPVVGNKQMIRPTAAAGFMPQGVSAPQRHLQGILSPVNSPRKGLMVLGSKPSLISKEDLPAGVEDRRQYEQRRRQLLQNADMKLFQEERPERADGALLLQAPNTGLESPANNNRRKSSNSQLVDAKAPLRLDVASMLAKENRVDEKPRKKEVPPPIALAPLQIRQMQPSFPQCSSPNFSSSPFKGNGALPANTARAAGAKQCVPQSTGAAVAQLQLGIGQMPAVLGVKMPPQSREPPVAGAVRRESFSHNNSQGEGLPILLDIGYGFSSPREDGTKQSQVPETGLKAALPSITDLCAEQPDVLQQWRNVAENNAGYKAAHRIAFTQMQTAATQETQVFSGDDDVLIAFQKANGVPLSIPSTLEVLRTFRDGEADDLDVPVEKCPGVSLELPKPKQKKKNETNSSVSQPSATPVLGLSLPIDTEDMENQRDDGNPSPKLPSSPATNSNANTPPNLFGLDRRDSVETEERAAMLAIVDGINDARANNDPDGANNSVTSTDRPNEPSLEGYIAMLDHLRGLLYRRRPSSKMAFPAEKEERRENEQKRDDDDDDEKGKITKVPPPFVGKRNGDIEPLRPGGISCSTAEDLPKSQGLQHTKAWNALCEQQANQILQSLGKDEGKQPLTPGFKPSVEEYEDSAEEEIDEEDNDDDDDDFEDALPLLPPCCGVVSDTYRRLLDNAGHLSAILAGQEPHDHADVNAGDILLSAEKVEGAGEVGTCEIIDNMTFLAPAALEVEVEVEVEEEDSETEDGFTVTVFPPTTESRTVAAERRDGAVK</sequence>
<evidence type="ECO:0000256" key="1">
    <source>
        <dbReference type="ARBA" id="ARBA00001946"/>
    </source>
</evidence>
<comment type="catalytic activity">
    <reaction evidence="11">
        <text>L-threonyl-[protein] + ATP = O-phospho-L-threonyl-[protein] + ADP + H(+)</text>
        <dbReference type="Rhea" id="RHEA:46608"/>
        <dbReference type="Rhea" id="RHEA-COMP:11060"/>
        <dbReference type="Rhea" id="RHEA-COMP:11605"/>
        <dbReference type="ChEBI" id="CHEBI:15378"/>
        <dbReference type="ChEBI" id="CHEBI:30013"/>
        <dbReference type="ChEBI" id="CHEBI:30616"/>
        <dbReference type="ChEBI" id="CHEBI:61977"/>
        <dbReference type="ChEBI" id="CHEBI:456216"/>
        <dbReference type="EC" id="2.7.11.1"/>
    </reaction>
</comment>
<evidence type="ECO:0000256" key="3">
    <source>
        <dbReference type="ARBA" id="ARBA00012513"/>
    </source>
</evidence>
<evidence type="ECO:0000256" key="15">
    <source>
        <dbReference type="SAM" id="MobiDB-lite"/>
    </source>
</evidence>
<evidence type="ECO:0000256" key="10">
    <source>
        <dbReference type="ARBA" id="ARBA00022842"/>
    </source>
</evidence>
<evidence type="ECO:0000256" key="6">
    <source>
        <dbReference type="ARBA" id="ARBA00022723"/>
    </source>
</evidence>
<keyword evidence="7 13" id="KW-0547">Nucleotide-binding</keyword>
<evidence type="ECO:0000256" key="8">
    <source>
        <dbReference type="ARBA" id="ARBA00022777"/>
    </source>
</evidence>
<comment type="similarity">
    <text evidence="2">Belongs to the protein kinase superfamily. NEK Ser/Thr protein kinase family. NIMA subfamily.</text>
</comment>
<dbReference type="VEuPathDB" id="TriTrypDB:TcYC6_0021880"/>
<dbReference type="VEuPathDB" id="TriTrypDB:C3747_2g517"/>
<dbReference type="GO" id="GO:0046872">
    <property type="term" value="F:metal ion binding"/>
    <property type="evidence" value="ECO:0007669"/>
    <property type="project" value="UniProtKB-KW"/>
</dbReference>
<dbReference type="PROSITE" id="PS00107">
    <property type="entry name" value="PROTEIN_KINASE_ATP"/>
    <property type="match status" value="1"/>
</dbReference>
<dbReference type="VEuPathDB" id="TriTrypDB:TcCLB.511283.280"/>
<gene>
    <name evidence="17" type="ORF">C3747_2g517</name>
</gene>
<dbReference type="InterPro" id="IPR000719">
    <property type="entry name" value="Prot_kinase_dom"/>
</dbReference>
<evidence type="ECO:0000256" key="14">
    <source>
        <dbReference type="SAM" id="Coils"/>
    </source>
</evidence>
<evidence type="ECO:0000256" key="2">
    <source>
        <dbReference type="ARBA" id="ARBA00010886"/>
    </source>
</evidence>
<keyword evidence="5" id="KW-0808">Transferase</keyword>
<dbReference type="PANTHER" id="PTHR44899:SF3">
    <property type="entry name" value="SERINE_THREONINE-PROTEIN KINASE NEK1"/>
    <property type="match status" value="1"/>
</dbReference>
<feature type="domain" description="Protein kinase" evidence="16">
    <location>
        <begin position="4"/>
        <end position="255"/>
    </location>
</feature>
<dbReference type="Pfam" id="PF00069">
    <property type="entry name" value="Pkinase"/>
    <property type="match status" value="1"/>
</dbReference>
<dbReference type="Gene3D" id="3.30.200.20">
    <property type="entry name" value="Phosphorylase Kinase, domain 1"/>
    <property type="match status" value="1"/>
</dbReference>
<dbReference type="PROSITE" id="PS00108">
    <property type="entry name" value="PROTEIN_KINASE_ST"/>
    <property type="match status" value="1"/>
</dbReference>
<comment type="cofactor">
    <cofactor evidence="1">
        <name>Mg(2+)</name>
        <dbReference type="ChEBI" id="CHEBI:18420"/>
    </cofactor>
</comment>
<dbReference type="GO" id="GO:0005524">
    <property type="term" value="F:ATP binding"/>
    <property type="evidence" value="ECO:0007669"/>
    <property type="project" value="UniProtKB-UniRule"/>
</dbReference>
<feature type="region of interest" description="Disordered" evidence="15">
    <location>
        <begin position="1443"/>
        <end position="1481"/>
    </location>
</feature>
<feature type="compositionally biased region" description="Gly residues" evidence="15">
    <location>
        <begin position="412"/>
        <end position="422"/>
    </location>
</feature>
<evidence type="ECO:0000259" key="16">
    <source>
        <dbReference type="PROSITE" id="PS50011"/>
    </source>
</evidence>
<feature type="coiled-coil region" evidence="14">
    <location>
        <begin position="508"/>
        <end position="542"/>
    </location>
</feature>
<dbReference type="VEuPathDB" id="TriTrypDB:TCDM_00456"/>
<dbReference type="VEuPathDB" id="TriTrypDB:ECC02_001041"/>
<feature type="region of interest" description="Disordered" evidence="15">
    <location>
        <begin position="931"/>
        <end position="955"/>
    </location>
</feature>
<dbReference type="CDD" id="cd08215">
    <property type="entry name" value="STKc_Nek"/>
    <property type="match status" value="1"/>
</dbReference>
<feature type="compositionally biased region" description="Acidic residues" evidence="15">
    <location>
        <begin position="1461"/>
        <end position="1481"/>
    </location>
</feature>
<dbReference type="VEuPathDB" id="TriTrypDB:C4B63_4g110"/>
<dbReference type="InterPro" id="IPR008271">
    <property type="entry name" value="Ser/Thr_kinase_AS"/>
</dbReference>
<evidence type="ECO:0000256" key="11">
    <source>
        <dbReference type="ARBA" id="ARBA00047899"/>
    </source>
</evidence>
<feature type="region of interest" description="Disordered" evidence="15">
    <location>
        <begin position="1310"/>
        <end position="1334"/>
    </location>
</feature>
<name>A0A2V2XTQ4_TRYCR</name>
<feature type="region of interest" description="Disordered" evidence="15">
    <location>
        <begin position="772"/>
        <end position="800"/>
    </location>
</feature>
<dbReference type="VEuPathDB" id="TriTrypDB:TcCL_NonESM12585"/>
<dbReference type="InterPro" id="IPR011009">
    <property type="entry name" value="Kinase-like_dom_sf"/>
</dbReference>
<accession>A0A2V2XTQ4</accession>
<dbReference type="PANTHER" id="PTHR44899">
    <property type="entry name" value="CAMK FAMILY PROTEIN KINASE"/>
    <property type="match status" value="1"/>
</dbReference>
<comment type="caution">
    <text evidence="17">The sequence shown here is derived from an EMBL/GenBank/DDBJ whole genome shotgun (WGS) entry which is preliminary data.</text>
</comment>
<keyword evidence="8" id="KW-0418">Kinase</keyword>
<keyword evidence="9 13" id="KW-0067">ATP-binding</keyword>
<feature type="region of interest" description="Disordered" evidence="15">
    <location>
        <begin position="1570"/>
        <end position="1604"/>
    </location>
</feature>